<proteinExistence type="inferred from homology"/>
<dbReference type="InterPro" id="IPR001360">
    <property type="entry name" value="Glyco_hydro_1"/>
</dbReference>
<accession>A0ABT2JAM6</accession>
<evidence type="ECO:0000256" key="5">
    <source>
        <dbReference type="ARBA" id="ARBA00023001"/>
    </source>
</evidence>
<evidence type="ECO:0000256" key="2">
    <source>
        <dbReference type="ARBA" id="ARBA00010838"/>
    </source>
</evidence>
<keyword evidence="6" id="KW-0119">Carbohydrate metabolism</keyword>
<keyword evidence="8" id="KW-0624">Polysaccharide degradation</keyword>
<dbReference type="NCBIfam" id="TIGR03356">
    <property type="entry name" value="BGL"/>
    <property type="match status" value="1"/>
</dbReference>
<organism evidence="11 12">
    <name type="scientific">Actinophytocola gossypii</name>
    <dbReference type="NCBI Taxonomy" id="2812003"/>
    <lineage>
        <taxon>Bacteria</taxon>
        <taxon>Bacillati</taxon>
        <taxon>Actinomycetota</taxon>
        <taxon>Actinomycetes</taxon>
        <taxon>Pseudonocardiales</taxon>
        <taxon>Pseudonocardiaceae</taxon>
    </lineage>
</organism>
<keyword evidence="12" id="KW-1185">Reference proteome</keyword>
<dbReference type="InterPro" id="IPR017736">
    <property type="entry name" value="Glyco_hydro_1_beta-glucosidase"/>
</dbReference>
<dbReference type="PROSITE" id="PS00572">
    <property type="entry name" value="GLYCOSYL_HYDROL_F1_1"/>
    <property type="match status" value="1"/>
</dbReference>
<protein>
    <recommendedName>
        <fullName evidence="3 10">Beta-glucosidase</fullName>
        <ecNumber evidence="3 10">3.2.1.21</ecNumber>
    </recommendedName>
</protein>
<evidence type="ECO:0000313" key="11">
    <source>
        <dbReference type="EMBL" id="MCT2584907.1"/>
    </source>
</evidence>
<evidence type="ECO:0000256" key="7">
    <source>
        <dbReference type="ARBA" id="ARBA00023295"/>
    </source>
</evidence>
<dbReference type="EC" id="3.2.1.21" evidence="3 10"/>
<evidence type="ECO:0000256" key="3">
    <source>
        <dbReference type="ARBA" id="ARBA00012744"/>
    </source>
</evidence>
<evidence type="ECO:0000256" key="9">
    <source>
        <dbReference type="PROSITE-ProRule" id="PRU10055"/>
    </source>
</evidence>
<evidence type="ECO:0000313" key="12">
    <source>
        <dbReference type="Proteomes" id="UP001156441"/>
    </source>
</evidence>
<dbReference type="InterPro" id="IPR017853">
    <property type="entry name" value="GH"/>
</dbReference>
<dbReference type="InterPro" id="IPR018120">
    <property type="entry name" value="Glyco_hydro_1_AS"/>
</dbReference>
<dbReference type="EMBL" id="JAFFZE010000014">
    <property type="protein sequence ID" value="MCT2584907.1"/>
    <property type="molecule type" value="Genomic_DNA"/>
</dbReference>
<evidence type="ECO:0000256" key="10">
    <source>
        <dbReference type="RuleBase" id="RU361175"/>
    </source>
</evidence>
<comment type="catalytic activity">
    <reaction evidence="1 10">
        <text>Hydrolysis of terminal, non-reducing beta-D-glucosyl residues with release of beta-D-glucose.</text>
        <dbReference type="EC" id="3.2.1.21"/>
    </reaction>
</comment>
<dbReference type="PRINTS" id="PR00131">
    <property type="entry name" value="GLHYDRLASE1"/>
</dbReference>
<dbReference type="RefSeq" id="WP_260192314.1">
    <property type="nucleotide sequence ID" value="NZ_JAFFZE010000014.1"/>
</dbReference>
<evidence type="ECO:0000256" key="6">
    <source>
        <dbReference type="ARBA" id="ARBA00023277"/>
    </source>
</evidence>
<reference evidence="11 12" key="1">
    <citation type="submission" date="2021-02" db="EMBL/GenBank/DDBJ databases">
        <title>Actinophytocola xerophila sp. nov., isolated from soil of cotton cropping field.</title>
        <authorList>
            <person name="Huang R."/>
            <person name="Chen X."/>
            <person name="Ge X."/>
            <person name="Liu W."/>
        </authorList>
    </citation>
    <scope>NUCLEOTIDE SEQUENCE [LARGE SCALE GENOMIC DNA]</scope>
    <source>
        <strain evidence="11 12">S1-96</strain>
    </source>
</reference>
<sequence>MSVLPESTRSVSLRFPTGFVWGAATASFQVEGSTTADGRTDSTWDAFCRRPGAVVNGDTGEPAADHYRRYSSDVDLMSSLGLGAYRFSVAWPRVRPDAGPVNPAGLDFYDRLVDRLLEAGIEPWATLYHWDLPQALQEQGGWTSRETAYRFAEYAATVAERLADRVAGWMTMNEPWCQAFLGYGSGRHAPGVTSGRSAIAAAHHLLLGHGLAMERIRAASAKPAGITLNLFPVHAASTSDEDTDTARRVDGLQNRLFLDPVLRGGYPADVLTDLAPYGLPELIQHGDPEIIAAPVDLLGVNYYRALLVAAPDGPHDGSPSEWVGVEGARFLSSGQPVTESGWEVQPDGLAELLVHLHREYPAVPLYVTENGAAYPDVVGPSGEVVDHDRIAFLDGHLRAALAAIQQGVDLRGYFYWSLLDNLEWAEGYAKRFGLVHVDFETQRRTPKESARWYADVIGRNGLPAE</sequence>
<dbReference type="SUPFAM" id="SSF51445">
    <property type="entry name" value="(Trans)glycosidases"/>
    <property type="match status" value="1"/>
</dbReference>
<feature type="active site" description="Nucleophile" evidence="9">
    <location>
        <position position="369"/>
    </location>
</feature>
<name>A0ABT2JAM6_9PSEU</name>
<comment type="similarity">
    <text evidence="2 10">Belongs to the glycosyl hydrolase 1 family.</text>
</comment>
<dbReference type="PANTHER" id="PTHR10353">
    <property type="entry name" value="GLYCOSYL HYDROLASE"/>
    <property type="match status" value="1"/>
</dbReference>
<comment type="caution">
    <text evidence="11">The sequence shown here is derived from an EMBL/GenBank/DDBJ whole genome shotgun (WGS) entry which is preliminary data.</text>
</comment>
<evidence type="ECO:0000256" key="8">
    <source>
        <dbReference type="ARBA" id="ARBA00023326"/>
    </source>
</evidence>
<dbReference type="GO" id="GO:0004565">
    <property type="term" value="F:beta-galactosidase activity"/>
    <property type="evidence" value="ECO:0007669"/>
    <property type="project" value="UniProtKB-EC"/>
</dbReference>
<dbReference type="Pfam" id="PF00232">
    <property type="entry name" value="Glyco_hydro_1"/>
    <property type="match status" value="1"/>
</dbReference>
<dbReference type="InterPro" id="IPR033132">
    <property type="entry name" value="GH_1_N_CS"/>
</dbReference>
<dbReference type="PROSITE" id="PS00653">
    <property type="entry name" value="GLYCOSYL_HYDROL_F1_2"/>
    <property type="match status" value="1"/>
</dbReference>
<evidence type="ECO:0000256" key="4">
    <source>
        <dbReference type="ARBA" id="ARBA00022801"/>
    </source>
</evidence>
<gene>
    <name evidence="11" type="ORF">JT362_17475</name>
</gene>
<dbReference type="PANTHER" id="PTHR10353:SF36">
    <property type="entry name" value="LP05116P"/>
    <property type="match status" value="1"/>
</dbReference>
<keyword evidence="5" id="KW-0136">Cellulose degradation</keyword>
<dbReference type="Gene3D" id="3.20.20.80">
    <property type="entry name" value="Glycosidases"/>
    <property type="match status" value="1"/>
</dbReference>
<keyword evidence="4 10" id="KW-0378">Hydrolase</keyword>
<keyword evidence="7 10" id="KW-0326">Glycosidase</keyword>
<evidence type="ECO:0000256" key="1">
    <source>
        <dbReference type="ARBA" id="ARBA00000448"/>
    </source>
</evidence>
<dbReference type="Proteomes" id="UP001156441">
    <property type="component" value="Unassembled WGS sequence"/>
</dbReference>